<evidence type="ECO:0000256" key="1">
    <source>
        <dbReference type="SAM" id="Phobius"/>
    </source>
</evidence>
<name>A0A385ZA72_9PSED</name>
<keyword evidence="1" id="KW-0812">Transmembrane</keyword>
<evidence type="ECO:0000313" key="3">
    <source>
        <dbReference type="Proteomes" id="UP000265560"/>
    </source>
</evidence>
<proteinExistence type="predicted"/>
<keyword evidence="3" id="KW-1185">Reference proteome</keyword>
<dbReference type="AlphaFoldDB" id="A0A385ZA72"/>
<gene>
    <name evidence="2" type="ORF">D3880_21355</name>
</gene>
<protein>
    <submittedName>
        <fullName evidence="2">Uncharacterized protein</fullName>
    </submittedName>
</protein>
<sequence length="75" mass="8258">MEDSALFRVIKPLVSIVCLLLVIESFRTGTTLSLGRTGIDWISQASHPARFWVANLVLVAFAVLGLIGPVHKKRK</sequence>
<dbReference type="EMBL" id="CP032419">
    <property type="protein sequence ID" value="AYC34762.1"/>
    <property type="molecule type" value="Genomic_DNA"/>
</dbReference>
<evidence type="ECO:0000313" key="2">
    <source>
        <dbReference type="EMBL" id="AYC34762.1"/>
    </source>
</evidence>
<keyword evidence="1" id="KW-0472">Membrane</keyword>
<dbReference type="RefSeq" id="WP_119895414.1">
    <property type="nucleotide sequence ID" value="NZ_CP032419.1"/>
</dbReference>
<organism evidence="2 3">
    <name type="scientific">Pseudomonas cavernae</name>
    <dbReference type="NCBI Taxonomy" id="2320867"/>
    <lineage>
        <taxon>Bacteria</taxon>
        <taxon>Pseudomonadati</taxon>
        <taxon>Pseudomonadota</taxon>
        <taxon>Gammaproteobacteria</taxon>
        <taxon>Pseudomonadales</taxon>
        <taxon>Pseudomonadaceae</taxon>
        <taxon>Pseudomonas</taxon>
    </lineage>
</organism>
<dbReference type="Proteomes" id="UP000265560">
    <property type="component" value="Chromosome"/>
</dbReference>
<accession>A0A385ZA72</accession>
<feature type="transmembrane region" description="Helical" evidence="1">
    <location>
        <begin position="51"/>
        <end position="70"/>
    </location>
</feature>
<reference evidence="3" key="1">
    <citation type="submission" date="2018-09" db="EMBL/GenBank/DDBJ databases">
        <authorList>
            <person name="Zhu H."/>
        </authorList>
    </citation>
    <scope>NUCLEOTIDE SEQUENCE [LARGE SCALE GENOMIC DNA]</scope>
    <source>
        <strain evidence="3">K2W31S-8</strain>
    </source>
</reference>
<keyword evidence="1" id="KW-1133">Transmembrane helix</keyword>
<dbReference type="KEGG" id="pcav:D3880_21355"/>